<evidence type="ECO:0000313" key="7">
    <source>
        <dbReference type="Ensembl" id="ENSCSAVP00000015296.1"/>
    </source>
</evidence>
<protein>
    <recommendedName>
        <fullName evidence="6">Fork-head domain-containing protein</fullName>
    </recommendedName>
</protein>
<dbReference type="eggNOG" id="KOG2294">
    <property type="taxonomic scope" value="Eukaryota"/>
</dbReference>
<proteinExistence type="predicted"/>
<dbReference type="GeneTree" id="ENSGT00940000163866"/>
<evidence type="ECO:0000259" key="6">
    <source>
        <dbReference type="PROSITE" id="PS50039"/>
    </source>
</evidence>
<dbReference type="SMART" id="SM00339">
    <property type="entry name" value="FH"/>
    <property type="match status" value="1"/>
</dbReference>
<dbReference type="PROSITE" id="PS00657">
    <property type="entry name" value="FORK_HEAD_1"/>
    <property type="match status" value="1"/>
</dbReference>
<dbReference type="Ensembl" id="ENSCSAVT00000015471.1">
    <property type="protein sequence ID" value="ENSCSAVP00000015296.1"/>
    <property type="gene ID" value="ENSCSAVG00000008978.1"/>
</dbReference>
<reference evidence="7" key="3">
    <citation type="submission" date="2025-09" db="UniProtKB">
        <authorList>
            <consortium name="Ensembl"/>
        </authorList>
    </citation>
    <scope>IDENTIFICATION</scope>
</reference>
<keyword evidence="2 4" id="KW-0238">DNA-binding</keyword>
<dbReference type="GO" id="GO:0048731">
    <property type="term" value="P:system development"/>
    <property type="evidence" value="ECO:0007669"/>
    <property type="project" value="UniProtKB-ARBA"/>
</dbReference>
<comment type="subcellular location">
    <subcellularLocation>
        <location evidence="1 4">Nucleus</location>
    </subcellularLocation>
</comment>
<sequence>MEVTGHHPGRVLSPVDVYQDRLNHTPQRVAHPQLSQQRSLPVQVHQYGIGSHHQPHLQHSHSEQPHLHHQMAHRQSFQIPPNSHVLQCLQQVNKDMPPRPNSSDPALSIPLQPLHHPHLQRSPNGDQVPALEELRHENANNNNNSVDGGMDGNTSAMSDGSNADLSGEHSISIAPMSGAPETPPSTEEEGSDGNNGSGGKKTENGTLGHRRPEKPPYSYIALIVMAIQSSPAKKLTLSEIYNFLQTRFEFFRGAYQGWKNSVRHNLSLNECFIKLPKGLGRPGKGHYWTIDPASEFMFEEGSFRRRPRGFRRKCQALKPYGIFGGGPGLIGPQGYGHPHDMFGPSGMPHGAMPPPSHHRPNLMGFDPAGMNAAAAASAHFFNGAAAAAVAANGVTSPQTTSPTLPAVPKEPGTPHSPHNHPVTQYPSNCAEVSSGTNSSIQVSPSMSAVANHHYSPGAMFSWPGTTSQSHGTYMRQNPGTTNGISDVHAHAMMNGNMNGSAGQRMEYPHPFYASPRESHLAYEAPAMKFKTECAMEPYPSNGMERKPYPAIPTPIPVPSGYSNGYYDTKSCAM</sequence>
<dbReference type="InterPro" id="IPR036390">
    <property type="entry name" value="WH_DNA-bd_sf"/>
</dbReference>
<dbReference type="AlphaFoldDB" id="H2ZCI0"/>
<evidence type="ECO:0000256" key="5">
    <source>
        <dbReference type="SAM" id="MobiDB-lite"/>
    </source>
</evidence>
<organism evidence="7 8">
    <name type="scientific">Ciona savignyi</name>
    <name type="common">Pacific transparent sea squirt</name>
    <dbReference type="NCBI Taxonomy" id="51511"/>
    <lineage>
        <taxon>Eukaryota</taxon>
        <taxon>Metazoa</taxon>
        <taxon>Chordata</taxon>
        <taxon>Tunicata</taxon>
        <taxon>Ascidiacea</taxon>
        <taxon>Phlebobranchia</taxon>
        <taxon>Cionidae</taxon>
        <taxon>Ciona</taxon>
    </lineage>
</organism>
<dbReference type="GO" id="GO:0000978">
    <property type="term" value="F:RNA polymerase II cis-regulatory region sequence-specific DNA binding"/>
    <property type="evidence" value="ECO:0007669"/>
    <property type="project" value="TreeGrafter"/>
</dbReference>
<dbReference type="Proteomes" id="UP000007875">
    <property type="component" value="Unassembled WGS sequence"/>
</dbReference>
<feature type="DNA-binding region" description="Fork-head" evidence="4">
    <location>
        <begin position="214"/>
        <end position="308"/>
    </location>
</feature>
<feature type="region of interest" description="Disordered" evidence="5">
    <location>
        <begin position="139"/>
        <end position="213"/>
    </location>
</feature>
<name>H2ZCI0_CIOSA</name>
<evidence type="ECO:0000256" key="1">
    <source>
        <dbReference type="ARBA" id="ARBA00004123"/>
    </source>
</evidence>
<dbReference type="InterPro" id="IPR051770">
    <property type="entry name" value="Forkhead_box_regulator"/>
</dbReference>
<reference evidence="8" key="1">
    <citation type="submission" date="2003-08" db="EMBL/GenBank/DDBJ databases">
        <authorList>
            <person name="Birren B."/>
            <person name="Nusbaum C."/>
            <person name="Abebe A."/>
            <person name="Abouelleil A."/>
            <person name="Adekoya E."/>
            <person name="Ait-zahra M."/>
            <person name="Allen N."/>
            <person name="Allen T."/>
            <person name="An P."/>
            <person name="Anderson M."/>
            <person name="Anderson S."/>
            <person name="Arachchi H."/>
            <person name="Armbruster J."/>
            <person name="Bachantsang P."/>
            <person name="Baldwin J."/>
            <person name="Barry A."/>
            <person name="Bayul T."/>
            <person name="Blitshsteyn B."/>
            <person name="Bloom T."/>
            <person name="Blye J."/>
            <person name="Boguslavskiy L."/>
            <person name="Borowsky M."/>
            <person name="Boukhgalter B."/>
            <person name="Brunache A."/>
            <person name="Butler J."/>
            <person name="Calixte N."/>
            <person name="Calvo S."/>
            <person name="Camarata J."/>
            <person name="Campo K."/>
            <person name="Chang J."/>
            <person name="Cheshatsang Y."/>
            <person name="Citroen M."/>
            <person name="Collymore A."/>
            <person name="Considine T."/>
            <person name="Cook A."/>
            <person name="Cooke P."/>
            <person name="Corum B."/>
            <person name="Cuomo C."/>
            <person name="David R."/>
            <person name="Dawoe T."/>
            <person name="Degray S."/>
            <person name="Dodge S."/>
            <person name="Dooley K."/>
            <person name="Dorje P."/>
            <person name="Dorjee K."/>
            <person name="Dorris L."/>
            <person name="Duffey N."/>
            <person name="Dupes A."/>
            <person name="Elkins T."/>
            <person name="Engels R."/>
            <person name="Erickson J."/>
            <person name="Farina A."/>
            <person name="Faro S."/>
            <person name="Ferreira P."/>
            <person name="Fischer H."/>
            <person name="Fitzgerald M."/>
            <person name="Foley K."/>
            <person name="Gage D."/>
            <person name="Galagan J."/>
            <person name="Gearin G."/>
            <person name="Gnerre S."/>
            <person name="Gnirke A."/>
            <person name="Goyette A."/>
            <person name="Graham J."/>
            <person name="Grandbois E."/>
            <person name="Gyaltsen K."/>
            <person name="Hafez N."/>
            <person name="Hagopian D."/>
            <person name="Hagos B."/>
            <person name="Hall J."/>
            <person name="Hatcher B."/>
            <person name="Heller A."/>
            <person name="Higgins H."/>
            <person name="Honan T."/>
            <person name="Horn A."/>
            <person name="Houde N."/>
            <person name="Hughes L."/>
            <person name="Hulme W."/>
            <person name="Husby E."/>
            <person name="Iliev I."/>
            <person name="Jaffe D."/>
            <person name="Jones C."/>
            <person name="Kamal M."/>
            <person name="Kamat A."/>
            <person name="Kamvysselis M."/>
            <person name="Karlsson E."/>
            <person name="Kells C."/>
            <person name="Kieu A."/>
            <person name="Kisner P."/>
            <person name="Kodira C."/>
            <person name="Kulbokas E."/>
            <person name="Labutti K."/>
            <person name="Lama D."/>
            <person name="Landers T."/>
            <person name="Leger J."/>
            <person name="Levine S."/>
            <person name="Lewis D."/>
            <person name="Lewis T."/>
            <person name="Lindblad-toh K."/>
            <person name="Liu X."/>
            <person name="Lokyitsang T."/>
            <person name="Lokyitsang Y."/>
            <person name="Lucien O."/>
            <person name="Lui A."/>
            <person name="Ma L.J."/>
            <person name="Mabbitt R."/>
            <person name="Macdonald J."/>
            <person name="Maclean C."/>
            <person name="Major J."/>
            <person name="Manning J."/>
            <person name="Marabella R."/>
            <person name="Maru K."/>
            <person name="Matthews C."/>
            <person name="Mauceli E."/>
            <person name="Mccarthy M."/>
            <person name="Mcdonough S."/>
            <person name="Mcghee T."/>
            <person name="Meldrim J."/>
            <person name="Meneus L."/>
            <person name="Mesirov J."/>
            <person name="Mihalev A."/>
            <person name="Mihova T."/>
            <person name="Mikkelsen T."/>
            <person name="Mlenga V."/>
            <person name="Moru K."/>
            <person name="Mozes J."/>
            <person name="Mulrain L."/>
            <person name="Munson G."/>
            <person name="Naylor J."/>
            <person name="Newes C."/>
            <person name="Nguyen C."/>
            <person name="Nguyen N."/>
            <person name="Nguyen T."/>
            <person name="Nicol R."/>
            <person name="Nielsen C."/>
            <person name="Nizzari M."/>
            <person name="Norbu C."/>
            <person name="Norbu N."/>
            <person name="O'donnell P."/>
            <person name="Okoawo O."/>
            <person name="O'leary S."/>
            <person name="Omotosho B."/>
            <person name="O'neill K."/>
            <person name="Osman S."/>
            <person name="Parker S."/>
            <person name="Perrin D."/>
            <person name="Phunkhang P."/>
            <person name="Piqani B."/>
            <person name="Purcell S."/>
            <person name="Rachupka T."/>
            <person name="Ramasamy U."/>
            <person name="Rameau R."/>
            <person name="Ray V."/>
            <person name="Raymond C."/>
            <person name="Retta R."/>
            <person name="Richardson S."/>
            <person name="Rise C."/>
            <person name="Rodriguez J."/>
            <person name="Rogers J."/>
            <person name="Rogov P."/>
            <person name="Rutman M."/>
            <person name="Schupbach R."/>
            <person name="Seaman C."/>
            <person name="Settipalli S."/>
            <person name="Sharpe T."/>
            <person name="Sheridan J."/>
            <person name="Sherpa N."/>
            <person name="Shi J."/>
            <person name="Smirnov S."/>
            <person name="Smith C."/>
            <person name="Sougnez C."/>
            <person name="Spencer B."/>
            <person name="Stalker J."/>
            <person name="Stange-thomann N."/>
            <person name="Stavropoulos S."/>
            <person name="Stetson K."/>
            <person name="Stone C."/>
            <person name="Stone S."/>
            <person name="Stubbs M."/>
            <person name="Talamas J."/>
            <person name="Tchuinga P."/>
            <person name="Tenzing P."/>
            <person name="Tesfaye S."/>
            <person name="Theodore J."/>
            <person name="Thoulutsang Y."/>
            <person name="Topham K."/>
            <person name="Towey S."/>
            <person name="Tsamla T."/>
            <person name="Tsomo N."/>
            <person name="Vallee D."/>
            <person name="Vassiliev H."/>
            <person name="Venkataraman V."/>
            <person name="Vinson J."/>
            <person name="Vo A."/>
            <person name="Wade C."/>
            <person name="Wang S."/>
            <person name="Wangchuk T."/>
            <person name="Wangdi T."/>
            <person name="Whittaker C."/>
            <person name="Wilkinson J."/>
            <person name="Wu Y."/>
            <person name="Wyman D."/>
            <person name="Yadav S."/>
            <person name="Yang S."/>
            <person name="Yang X."/>
            <person name="Yeager S."/>
            <person name="Yee E."/>
            <person name="Young G."/>
            <person name="Zainoun J."/>
            <person name="Zembeck L."/>
            <person name="Zimmer A."/>
            <person name="Zody M."/>
            <person name="Lander E."/>
        </authorList>
    </citation>
    <scope>NUCLEOTIDE SEQUENCE [LARGE SCALE GENOMIC DNA]</scope>
</reference>
<evidence type="ECO:0000313" key="8">
    <source>
        <dbReference type="Proteomes" id="UP000007875"/>
    </source>
</evidence>
<dbReference type="OMA" id="FKTECAM"/>
<dbReference type="Gene3D" id="1.10.10.10">
    <property type="entry name" value="Winged helix-like DNA-binding domain superfamily/Winged helix DNA-binding domain"/>
    <property type="match status" value="1"/>
</dbReference>
<dbReference type="PANTHER" id="PTHR46262:SF2">
    <property type="entry name" value="FORKHEAD BOX PROTEIN BINIOU"/>
    <property type="match status" value="1"/>
</dbReference>
<dbReference type="InParanoid" id="H2ZCI0"/>
<dbReference type="InterPro" id="IPR018122">
    <property type="entry name" value="TF_fork_head_CS_1"/>
</dbReference>
<evidence type="ECO:0000256" key="4">
    <source>
        <dbReference type="PROSITE-ProRule" id="PRU00089"/>
    </source>
</evidence>
<feature type="domain" description="Fork-head" evidence="6">
    <location>
        <begin position="214"/>
        <end position="308"/>
    </location>
</feature>
<dbReference type="InterPro" id="IPR036388">
    <property type="entry name" value="WH-like_DNA-bd_sf"/>
</dbReference>
<keyword evidence="8" id="KW-1185">Reference proteome</keyword>
<evidence type="ECO:0000256" key="2">
    <source>
        <dbReference type="ARBA" id="ARBA00023125"/>
    </source>
</evidence>
<dbReference type="PRINTS" id="PR00053">
    <property type="entry name" value="FORKHEAD"/>
</dbReference>
<dbReference type="CDD" id="cd20050">
    <property type="entry name" value="FH_FOXF2"/>
    <property type="match status" value="1"/>
</dbReference>
<feature type="region of interest" description="Disordered" evidence="5">
    <location>
        <begin position="395"/>
        <end position="422"/>
    </location>
</feature>
<accession>H2ZCI0</accession>
<feature type="region of interest" description="Disordered" evidence="5">
    <location>
        <begin position="50"/>
        <end position="75"/>
    </location>
</feature>
<reference evidence="7" key="2">
    <citation type="submission" date="2025-08" db="UniProtKB">
        <authorList>
            <consortium name="Ensembl"/>
        </authorList>
    </citation>
    <scope>IDENTIFICATION</scope>
</reference>
<dbReference type="GO" id="GO:0009887">
    <property type="term" value="P:animal organ morphogenesis"/>
    <property type="evidence" value="ECO:0007669"/>
    <property type="project" value="TreeGrafter"/>
</dbReference>
<dbReference type="PROSITE" id="PS50039">
    <property type="entry name" value="FORK_HEAD_3"/>
    <property type="match status" value="1"/>
</dbReference>
<dbReference type="GO" id="GO:0005634">
    <property type="term" value="C:nucleus"/>
    <property type="evidence" value="ECO:0007669"/>
    <property type="project" value="UniProtKB-SubCell"/>
</dbReference>
<dbReference type="InterPro" id="IPR001766">
    <property type="entry name" value="Fork_head_dom"/>
</dbReference>
<dbReference type="STRING" id="51511.ENSCSAVP00000015296"/>
<keyword evidence="3 4" id="KW-0539">Nucleus</keyword>
<dbReference type="Pfam" id="PF00250">
    <property type="entry name" value="Forkhead"/>
    <property type="match status" value="1"/>
</dbReference>
<dbReference type="HOGENOM" id="CLU_034198_0_0_1"/>
<dbReference type="InterPro" id="IPR030456">
    <property type="entry name" value="TF_fork_head_CS_2"/>
</dbReference>
<evidence type="ECO:0000256" key="3">
    <source>
        <dbReference type="ARBA" id="ARBA00023242"/>
    </source>
</evidence>
<dbReference type="PANTHER" id="PTHR46262">
    <property type="entry name" value="FORKHEAD BOX PROTEIN BINIOU"/>
    <property type="match status" value="1"/>
</dbReference>
<dbReference type="GO" id="GO:0000981">
    <property type="term" value="F:DNA-binding transcription factor activity, RNA polymerase II-specific"/>
    <property type="evidence" value="ECO:0007669"/>
    <property type="project" value="TreeGrafter"/>
</dbReference>
<feature type="compositionally biased region" description="Polar residues" evidence="5">
    <location>
        <begin position="152"/>
        <end position="164"/>
    </location>
</feature>
<dbReference type="FunFam" id="1.10.10.10:FF:000071">
    <property type="entry name" value="Forkhead box F1"/>
    <property type="match status" value="1"/>
</dbReference>
<feature type="region of interest" description="Disordered" evidence="5">
    <location>
        <begin position="93"/>
        <end position="126"/>
    </location>
</feature>
<dbReference type="SUPFAM" id="SSF46785">
    <property type="entry name" value="Winged helix' DNA-binding domain"/>
    <property type="match status" value="1"/>
</dbReference>
<dbReference type="PROSITE" id="PS00658">
    <property type="entry name" value="FORK_HEAD_2"/>
    <property type="match status" value="1"/>
</dbReference>